<protein>
    <submittedName>
        <fullName evidence="2">Uncharacterized protein</fullName>
    </submittedName>
</protein>
<keyword evidence="1" id="KW-0472">Membrane</keyword>
<feature type="transmembrane region" description="Helical" evidence="1">
    <location>
        <begin position="115"/>
        <end position="135"/>
    </location>
</feature>
<feature type="transmembrane region" description="Helical" evidence="1">
    <location>
        <begin position="78"/>
        <end position="95"/>
    </location>
</feature>
<evidence type="ECO:0000256" key="1">
    <source>
        <dbReference type="SAM" id="Phobius"/>
    </source>
</evidence>
<organism evidence="2 3">
    <name type="scientific">Aerophototrophica crusticola</name>
    <dbReference type="NCBI Taxonomy" id="1709002"/>
    <lineage>
        <taxon>Bacteria</taxon>
        <taxon>Pseudomonadati</taxon>
        <taxon>Pseudomonadota</taxon>
        <taxon>Alphaproteobacteria</taxon>
        <taxon>Rhodospirillales</taxon>
        <taxon>Rhodospirillaceae</taxon>
        <taxon>Aerophototrophica</taxon>
    </lineage>
</organism>
<proteinExistence type="predicted"/>
<name>A0A858R654_9PROT</name>
<keyword evidence="1" id="KW-0812">Transmembrane</keyword>
<dbReference type="KEGG" id="acru:HHL28_05035"/>
<keyword evidence="1" id="KW-1133">Transmembrane helix</keyword>
<feature type="transmembrane region" description="Helical" evidence="1">
    <location>
        <begin position="155"/>
        <end position="173"/>
    </location>
</feature>
<evidence type="ECO:0000313" key="3">
    <source>
        <dbReference type="Proteomes" id="UP000501891"/>
    </source>
</evidence>
<reference evidence="2" key="1">
    <citation type="submission" date="2020-04" db="EMBL/GenBank/DDBJ databases">
        <title>A desert anoxygenic phototrophic bacterium fixes CO2 using RubisCO under aerobic conditions.</title>
        <authorList>
            <person name="Tang K."/>
        </authorList>
    </citation>
    <scope>NUCLEOTIDE SEQUENCE [LARGE SCALE GENOMIC DNA]</scope>
    <source>
        <strain evidence="2">MIMtkB3</strain>
    </source>
</reference>
<dbReference type="Proteomes" id="UP000501891">
    <property type="component" value="Chromosome"/>
</dbReference>
<keyword evidence="3" id="KW-1185">Reference proteome</keyword>
<accession>A0A858R654</accession>
<dbReference type="AlphaFoldDB" id="A0A858R654"/>
<gene>
    <name evidence="2" type="ORF">HHL28_05035</name>
</gene>
<dbReference type="EMBL" id="CP051775">
    <property type="protein sequence ID" value="QJE72546.1"/>
    <property type="molecule type" value="Genomic_DNA"/>
</dbReference>
<sequence length="295" mass="31416">MLRHALGQGMALPPDVIALTAPLDRPEPPTLVEVAALHGRLAQVIAPASPRTVWLLQNDPYRDSLLGAFGALPNIRRMLLATLVFLGLFILTSLSDQVNDQTVSKDMLELGGAELLLVLTFMICAAGLGACFHALYTAHGYVTKGTYDPRYDSSYWIKIVLGVVAGLLLSQVIPVEQQTARDVSMTKPLLALVGGFSAELVNTILQRLVQTIQSLFKGDPSESQDAKEKAMKAQADRDLGQRSLLAASDVFALREAVASGAPPEKVSALADQAIGTLLPEAADRLKQATTAAPAP</sequence>
<evidence type="ECO:0000313" key="2">
    <source>
        <dbReference type="EMBL" id="QJE72546.1"/>
    </source>
</evidence>